<dbReference type="InParanoid" id="A0A0C3P6R5"/>
<reference evidence="1 2" key="1">
    <citation type="submission" date="2014-04" db="EMBL/GenBank/DDBJ databases">
        <authorList>
            <consortium name="DOE Joint Genome Institute"/>
            <person name="Kuo A."/>
            <person name="Kohler A."/>
            <person name="Costa M.D."/>
            <person name="Nagy L.G."/>
            <person name="Floudas D."/>
            <person name="Copeland A."/>
            <person name="Barry K.W."/>
            <person name="Cichocki N."/>
            <person name="Veneault-Fourrey C."/>
            <person name="LaButti K."/>
            <person name="Lindquist E.A."/>
            <person name="Lipzen A."/>
            <person name="Lundell T."/>
            <person name="Morin E."/>
            <person name="Murat C."/>
            <person name="Sun H."/>
            <person name="Tunlid A."/>
            <person name="Henrissat B."/>
            <person name="Grigoriev I.V."/>
            <person name="Hibbett D.S."/>
            <person name="Martin F."/>
            <person name="Nordberg H.P."/>
            <person name="Cantor M.N."/>
            <person name="Hua S.X."/>
        </authorList>
    </citation>
    <scope>NUCLEOTIDE SEQUENCE [LARGE SCALE GENOMIC DNA]</scope>
    <source>
        <strain evidence="1 2">Marx 270</strain>
    </source>
</reference>
<evidence type="ECO:0000313" key="1">
    <source>
        <dbReference type="EMBL" id="KIO03271.1"/>
    </source>
</evidence>
<sequence>MAHFTMPTLTPYSPQPLDTSLDARVHAPWPYPPAKPLFSTPSCSKPPLHDGFPLPVWVDIFCSDYSRGCAC</sequence>
<reference evidence="2" key="2">
    <citation type="submission" date="2015-01" db="EMBL/GenBank/DDBJ databases">
        <title>Evolutionary Origins and Diversification of the Mycorrhizal Mutualists.</title>
        <authorList>
            <consortium name="DOE Joint Genome Institute"/>
            <consortium name="Mycorrhizal Genomics Consortium"/>
            <person name="Kohler A."/>
            <person name="Kuo A."/>
            <person name="Nagy L.G."/>
            <person name="Floudas D."/>
            <person name="Copeland A."/>
            <person name="Barry K.W."/>
            <person name="Cichocki N."/>
            <person name="Veneault-Fourrey C."/>
            <person name="LaButti K."/>
            <person name="Lindquist E.A."/>
            <person name="Lipzen A."/>
            <person name="Lundell T."/>
            <person name="Morin E."/>
            <person name="Murat C."/>
            <person name="Riley R."/>
            <person name="Ohm R."/>
            <person name="Sun H."/>
            <person name="Tunlid A."/>
            <person name="Henrissat B."/>
            <person name="Grigoriev I.V."/>
            <person name="Hibbett D.S."/>
            <person name="Martin F."/>
        </authorList>
    </citation>
    <scope>NUCLEOTIDE SEQUENCE [LARGE SCALE GENOMIC DNA]</scope>
    <source>
        <strain evidence="2">Marx 270</strain>
    </source>
</reference>
<name>A0A0C3P6R5_PISTI</name>
<accession>A0A0C3P6R5</accession>
<dbReference type="Proteomes" id="UP000054217">
    <property type="component" value="Unassembled WGS sequence"/>
</dbReference>
<evidence type="ECO:0000313" key="2">
    <source>
        <dbReference type="Proteomes" id="UP000054217"/>
    </source>
</evidence>
<proteinExistence type="predicted"/>
<dbReference type="EMBL" id="KN831977">
    <property type="protein sequence ID" value="KIO03271.1"/>
    <property type="molecule type" value="Genomic_DNA"/>
</dbReference>
<protein>
    <submittedName>
        <fullName evidence="1">Uncharacterized protein</fullName>
    </submittedName>
</protein>
<dbReference type="AlphaFoldDB" id="A0A0C3P6R5"/>
<dbReference type="HOGENOM" id="CLU_2741067_0_0_1"/>
<gene>
    <name evidence="1" type="ORF">M404DRAFT_1001544</name>
</gene>
<organism evidence="1 2">
    <name type="scientific">Pisolithus tinctorius Marx 270</name>
    <dbReference type="NCBI Taxonomy" id="870435"/>
    <lineage>
        <taxon>Eukaryota</taxon>
        <taxon>Fungi</taxon>
        <taxon>Dikarya</taxon>
        <taxon>Basidiomycota</taxon>
        <taxon>Agaricomycotina</taxon>
        <taxon>Agaricomycetes</taxon>
        <taxon>Agaricomycetidae</taxon>
        <taxon>Boletales</taxon>
        <taxon>Sclerodermatineae</taxon>
        <taxon>Pisolithaceae</taxon>
        <taxon>Pisolithus</taxon>
    </lineage>
</organism>
<keyword evidence="2" id="KW-1185">Reference proteome</keyword>